<dbReference type="InterPro" id="IPR005904">
    <property type="entry name" value="Hxn_phspho_trans"/>
</dbReference>
<dbReference type="GO" id="GO:0005829">
    <property type="term" value="C:cytosol"/>
    <property type="evidence" value="ECO:0007669"/>
    <property type="project" value="TreeGrafter"/>
</dbReference>
<dbReference type="AlphaFoldDB" id="A0A2Z5IPP1"/>
<evidence type="ECO:0000256" key="8">
    <source>
        <dbReference type="ARBA" id="ARBA00022679"/>
    </source>
</evidence>
<keyword evidence="7 15" id="KW-0328">Glycosyltransferase</keyword>
<organism evidence="17 18">
    <name type="scientific">[Mycoplasma] phocae</name>
    <dbReference type="NCBI Taxonomy" id="142651"/>
    <lineage>
        <taxon>Bacteria</taxon>
        <taxon>Bacillati</taxon>
        <taxon>Mycoplasmatota</taxon>
        <taxon>Mycoplasmoidales</taxon>
        <taxon>Metamycoplasmataceae</taxon>
        <taxon>Metamycoplasma</taxon>
    </lineage>
</organism>
<keyword evidence="9 15" id="KW-0479">Metal-binding</keyword>
<dbReference type="Gene3D" id="3.40.50.2020">
    <property type="match status" value="1"/>
</dbReference>
<protein>
    <recommendedName>
        <fullName evidence="15">Hypoxanthine phosphoribosyltransferase</fullName>
        <ecNumber evidence="15">2.4.2.8</ecNumber>
    </recommendedName>
</protein>
<dbReference type="PANTHER" id="PTHR43340:SF1">
    <property type="entry name" value="HYPOXANTHINE PHOSPHORIBOSYLTRANSFERASE"/>
    <property type="match status" value="1"/>
</dbReference>
<dbReference type="GO" id="GO:0052657">
    <property type="term" value="F:guanine phosphoribosyltransferase activity"/>
    <property type="evidence" value="ECO:0007669"/>
    <property type="project" value="UniProtKB-ARBA"/>
</dbReference>
<evidence type="ECO:0000259" key="16">
    <source>
        <dbReference type="Pfam" id="PF00156"/>
    </source>
</evidence>
<evidence type="ECO:0000256" key="15">
    <source>
        <dbReference type="RuleBase" id="RU364099"/>
    </source>
</evidence>
<comment type="similarity">
    <text evidence="5 15">Belongs to the purine/pyrimidine phosphoribosyltransferase family.</text>
</comment>
<keyword evidence="10 15" id="KW-0660">Purine salvage</keyword>
<dbReference type="GO" id="GO:0000166">
    <property type="term" value="F:nucleotide binding"/>
    <property type="evidence" value="ECO:0007669"/>
    <property type="project" value="UniProtKB-KW"/>
</dbReference>
<dbReference type="EMBL" id="CP029295">
    <property type="protein sequence ID" value="AXE60683.1"/>
    <property type="molecule type" value="Genomic_DNA"/>
</dbReference>
<feature type="domain" description="Phosphoribosyltransferase" evidence="16">
    <location>
        <begin position="12"/>
        <end position="165"/>
    </location>
</feature>
<comment type="catalytic activity">
    <reaction evidence="14">
        <text>IMP + diphosphate = hypoxanthine + 5-phospho-alpha-D-ribose 1-diphosphate</text>
        <dbReference type="Rhea" id="RHEA:17973"/>
        <dbReference type="ChEBI" id="CHEBI:17368"/>
        <dbReference type="ChEBI" id="CHEBI:33019"/>
        <dbReference type="ChEBI" id="CHEBI:58017"/>
        <dbReference type="ChEBI" id="CHEBI:58053"/>
        <dbReference type="EC" id="2.4.2.8"/>
    </reaction>
    <physiologicalReaction direction="right-to-left" evidence="14">
        <dbReference type="Rhea" id="RHEA:17975"/>
    </physiologicalReaction>
</comment>
<comment type="cofactor">
    <cofactor evidence="1 15">
        <name>Mg(2+)</name>
        <dbReference type="ChEBI" id="CHEBI:18420"/>
    </cofactor>
</comment>
<evidence type="ECO:0000256" key="3">
    <source>
        <dbReference type="ARBA" id="ARBA00004669"/>
    </source>
</evidence>
<dbReference type="GO" id="GO:0032264">
    <property type="term" value="P:IMP salvage"/>
    <property type="evidence" value="ECO:0007669"/>
    <property type="project" value="UniProtKB-UniPathway"/>
</dbReference>
<dbReference type="SUPFAM" id="SSF53271">
    <property type="entry name" value="PRTase-like"/>
    <property type="match status" value="1"/>
</dbReference>
<keyword evidence="6 15" id="KW-0963">Cytoplasm</keyword>
<keyword evidence="11 15" id="KW-0547">Nucleotide-binding</keyword>
<accession>A0A2Z5IPP1</accession>
<evidence type="ECO:0000256" key="1">
    <source>
        <dbReference type="ARBA" id="ARBA00001946"/>
    </source>
</evidence>
<comment type="pathway">
    <text evidence="4">Purine metabolism; GMP biosynthesis via salvage pathway; GMP from guanine: step 1/1.</text>
</comment>
<dbReference type="GO" id="GO:0006166">
    <property type="term" value="P:purine ribonucleoside salvage"/>
    <property type="evidence" value="ECO:0007669"/>
    <property type="project" value="UniProtKB-KW"/>
</dbReference>
<evidence type="ECO:0000256" key="2">
    <source>
        <dbReference type="ARBA" id="ARBA00004496"/>
    </source>
</evidence>
<dbReference type="InterPro" id="IPR000836">
    <property type="entry name" value="PRTase_dom"/>
</dbReference>
<evidence type="ECO:0000256" key="12">
    <source>
        <dbReference type="ARBA" id="ARBA00022842"/>
    </source>
</evidence>
<dbReference type="Proteomes" id="UP000252477">
    <property type="component" value="Chromosome"/>
</dbReference>
<dbReference type="KEGG" id="mpho:DA803_01080"/>
<evidence type="ECO:0000256" key="6">
    <source>
        <dbReference type="ARBA" id="ARBA00022490"/>
    </source>
</evidence>
<evidence type="ECO:0000256" key="10">
    <source>
        <dbReference type="ARBA" id="ARBA00022726"/>
    </source>
</evidence>
<comment type="subcellular location">
    <subcellularLocation>
        <location evidence="2 15">Cytoplasm</location>
    </subcellularLocation>
</comment>
<keyword evidence="12 15" id="KW-0460">Magnesium</keyword>
<dbReference type="OrthoDB" id="9802824at2"/>
<dbReference type="CDD" id="cd06223">
    <property type="entry name" value="PRTases_typeI"/>
    <property type="match status" value="1"/>
</dbReference>
<dbReference type="InterPro" id="IPR050408">
    <property type="entry name" value="HGPRT"/>
</dbReference>
<dbReference type="Pfam" id="PF00156">
    <property type="entry name" value="Pribosyltran"/>
    <property type="match status" value="1"/>
</dbReference>
<dbReference type="GO" id="GO:0000287">
    <property type="term" value="F:magnesium ion binding"/>
    <property type="evidence" value="ECO:0007669"/>
    <property type="project" value="TreeGrafter"/>
</dbReference>
<evidence type="ECO:0000256" key="14">
    <source>
        <dbReference type="ARBA" id="ARBA00049402"/>
    </source>
</evidence>
<dbReference type="NCBIfam" id="TIGR01203">
    <property type="entry name" value="HGPRTase"/>
    <property type="match status" value="1"/>
</dbReference>
<comment type="catalytic activity">
    <reaction evidence="13">
        <text>GMP + diphosphate = guanine + 5-phospho-alpha-D-ribose 1-diphosphate</text>
        <dbReference type="Rhea" id="RHEA:25424"/>
        <dbReference type="ChEBI" id="CHEBI:16235"/>
        <dbReference type="ChEBI" id="CHEBI:33019"/>
        <dbReference type="ChEBI" id="CHEBI:58017"/>
        <dbReference type="ChEBI" id="CHEBI:58115"/>
        <dbReference type="EC" id="2.4.2.8"/>
    </reaction>
    <physiologicalReaction direction="right-to-left" evidence="13">
        <dbReference type="Rhea" id="RHEA:25426"/>
    </physiologicalReaction>
</comment>
<comment type="pathway">
    <text evidence="3 15">Purine metabolism; IMP biosynthesis via salvage pathway; IMP from hypoxanthine: step 1/1.</text>
</comment>
<dbReference type="RefSeq" id="WP_114190796.1">
    <property type="nucleotide sequence ID" value="NZ_CP029295.1"/>
</dbReference>
<evidence type="ECO:0000313" key="18">
    <source>
        <dbReference type="Proteomes" id="UP000252477"/>
    </source>
</evidence>
<evidence type="ECO:0000256" key="13">
    <source>
        <dbReference type="ARBA" id="ARBA00048811"/>
    </source>
</evidence>
<keyword evidence="18" id="KW-1185">Reference proteome</keyword>
<evidence type="ECO:0000256" key="9">
    <source>
        <dbReference type="ARBA" id="ARBA00022723"/>
    </source>
</evidence>
<dbReference type="GO" id="GO:0032263">
    <property type="term" value="P:GMP salvage"/>
    <property type="evidence" value="ECO:0007669"/>
    <property type="project" value="TreeGrafter"/>
</dbReference>
<name>A0A2Z5IPP1_9BACT</name>
<keyword evidence="8 15" id="KW-0808">Transferase</keyword>
<dbReference type="PANTHER" id="PTHR43340">
    <property type="entry name" value="HYPOXANTHINE-GUANINE PHOSPHORIBOSYLTRANSFERASE"/>
    <property type="match status" value="1"/>
</dbReference>
<dbReference type="GO" id="GO:0006178">
    <property type="term" value="P:guanine salvage"/>
    <property type="evidence" value="ECO:0007669"/>
    <property type="project" value="TreeGrafter"/>
</dbReference>
<dbReference type="GO" id="GO:0046100">
    <property type="term" value="P:hypoxanthine metabolic process"/>
    <property type="evidence" value="ECO:0007669"/>
    <property type="project" value="TreeGrafter"/>
</dbReference>
<evidence type="ECO:0000313" key="17">
    <source>
        <dbReference type="EMBL" id="AXE60683.1"/>
    </source>
</evidence>
<evidence type="ECO:0000256" key="4">
    <source>
        <dbReference type="ARBA" id="ARBA00004676"/>
    </source>
</evidence>
<reference evidence="17 18" key="1">
    <citation type="submission" date="2018-05" db="EMBL/GenBank/DDBJ databases">
        <title>Annotation of the Mycoplasma phocidae genome.</title>
        <authorList>
            <person name="Brown D.R."/>
            <person name="Kutish G.F."/>
            <person name="Frasca S.Jr."/>
        </authorList>
    </citation>
    <scope>NUCLEOTIDE SEQUENCE [LARGE SCALE GENOMIC DNA]</scope>
    <source>
        <strain evidence="17 18">105</strain>
    </source>
</reference>
<dbReference type="FunFam" id="3.40.50.2020:FF:000006">
    <property type="entry name" value="Hypoxanthine phosphoribosyltransferase"/>
    <property type="match status" value="1"/>
</dbReference>
<evidence type="ECO:0000256" key="7">
    <source>
        <dbReference type="ARBA" id="ARBA00022676"/>
    </source>
</evidence>
<dbReference type="GO" id="GO:0004422">
    <property type="term" value="F:hypoxanthine phosphoribosyltransferase activity"/>
    <property type="evidence" value="ECO:0007669"/>
    <property type="project" value="InterPro"/>
</dbReference>
<dbReference type="EC" id="2.4.2.8" evidence="15"/>
<evidence type="ECO:0000256" key="5">
    <source>
        <dbReference type="ARBA" id="ARBA00008391"/>
    </source>
</evidence>
<sequence length="180" mass="20573">MKIDSRIDRILFDQETLEKRISELANWVNDEYKNSDNLILVGLLKGCLPFMAQLIKGITVDFVMDFMITSSYEGTDKSSGNVKIVLDLINNIENKDVLIVEDIVDTAKTMEKVVSMLKSRNPKSLKVLTLLNKPSNRVVNFEPNNYGFIIGKDDFVVGFGFDWDEKMRQLPYIGTIKLEK</sequence>
<gene>
    <name evidence="17" type="primary">hpt</name>
    <name evidence="17" type="ORF">DA803_01080</name>
</gene>
<proteinExistence type="inferred from homology"/>
<evidence type="ECO:0000256" key="11">
    <source>
        <dbReference type="ARBA" id="ARBA00022741"/>
    </source>
</evidence>
<dbReference type="InterPro" id="IPR029057">
    <property type="entry name" value="PRTase-like"/>
</dbReference>
<dbReference type="UniPathway" id="UPA00591">
    <property type="reaction ID" value="UER00648"/>
</dbReference>